<sequence>MERLDGGTRYDLGRDFVGSARLNLQHYLWKETLGFDLHPRAEADNSSEGLRIADVGTGTGVFILSLARRLSPSCSFVGFDISDEQFPVPDGVPDNVAFRIADAMSDPPDEFIGQFDIVHLRLFFCVVEDNNPLPPLNFCLKLLKPGGFLQWDEYDQAYTKAYKLSPQAPIAAMTAMREGFSNGRQLGWITTLKDFCETHGVQDVECIRTGPPPDFLTAYTQMVLVLYLEHASLHDNSGNKEKGDSLRLLVAKCAEELKQGGVCRHWLQVVTGRKRF</sequence>
<dbReference type="Gene3D" id="3.40.50.150">
    <property type="entry name" value="Vaccinia Virus protein VP39"/>
    <property type="match status" value="1"/>
</dbReference>
<keyword evidence="3" id="KW-1185">Reference proteome</keyword>
<dbReference type="GO" id="GO:0008168">
    <property type="term" value="F:methyltransferase activity"/>
    <property type="evidence" value="ECO:0007669"/>
    <property type="project" value="UniProtKB-KW"/>
</dbReference>
<dbReference type="Proteomes" id="UP001201262">
    <property type="component" value="Unassembled WGS sequence"/>
</dbReference>
<accession>A0AAD4KRY1</accession>
<evidence type="ECO:0000313" key="3">
    <source>
        <dbReference type="Proteomes" id="UP001201262"/>
    </source>
</evidence>
<name>A0AAD4KRY1_9EURO</name>
<keyword evidence="2" id="KW-0808">Transferase</keyword>
<dbReference type="GeneID" id="70246799"/>
<evidence type="ECO:0000259" key="1">
    <source>
        <dbReference type="Pfam" id="PF13847"/>
    </source>
</evidence>
<dbReference type="AlphaFoldDB" id="A0AAD4KRY1"/>
<dbReference type="GO" id="GO:0032259">
    <property type="term" value="P:methylation"/>
    <property type="evidence" value="ECO:0007669"/>
    <property type="project" value="UniProtKB-KW"/>
</dbReference>
<dbReference type="EMBL" id="JAJTJA010000008">
    <property type="protein sequence ID" value="KAH8695207.1"/>
    <property type="molecule type" value="Genomic_DNA"/>
</dbReference>
<dbReference type="CDD" id="cd02440">
    <property type="entry name" value="AdoMet_MTases"/>
    <property type="match status" value="1"/>
</dbReference>
<dbReference type="SUPFAM" id="SSF53335">
    <property type="entry name" value="S-adenosyl-L-methionine-dependent methyltransferases"/>
    <property type="match status" value="1"/>
</dbReference>
<dbReference type="InterPro" id="IPR029063">
    <property type="entry name" value="SAM-dependent_MTases_sf"/>
</dbReference>
<reference evidence="2" key="1">
    <citation type="submission" date="2021-12" db="EMBL/GenBank/DDBJ databases">
        <title>Convergent genome expansion in fungi linked to evolution of root-endophyte symbiosis.</title>
        <authorList>
            <consortium name="DOE Joint Genome Institute"/>
            <person name="Ke Y.-H."/>
            <person name="Bonito G."/>
            <person name="Liao H.-L."/>
            <person name="Looney B."/>
            <person name="Rojas-Flechas A."/>
            <person name="Nash J."/>
            <person name="Hameed K."/>
            <person name="Schadt C."/>
            <person name="Martin F."/>
            <person name="Crous P.W."/>
            <person name="Miettinen O."/>
            <person name="Magnuson J.K."/>
            <person name="Labbe J."/>
            <person name="Jacobson D."/>
            <person name="Doktycz M.J."/>
            <person name="Veneault-Fourrey C."/>
            <person name="Kuo A."/>
            <person name="Mondo S."/>
            <person name="Calhoun S."/>
            <person name="Riley R."/>
            <person name="Ohm R."/>
            <person name="LaButti K."/>
            <person name="Andreopoulos B."/>
            <person name="Pangilinan J."/>
            <person name="Nolan M."/>
            <person name="Tritt A."/>
            <person name="Clum A."/>
            <person name="Lipzen A."/>
            <person name="Daum C."/>
            <person name="Barry K."/>
            <person name="Grigoriev I.V."/>
            <person name="Vilgalys R."/>
        </authorList>
    </citation>
    <scope>NUCLEOTIDE SEQUENCE</scope>
    <source>
        <strain evidence="2">PMI_201</strain>
    </source>
</reference>
<feature type="domain" description="Methyltransferase" evidence="1">
    <location>
        <begin position="47"/>
        <end position="155"/>
    </location>
</feature>
<dbReference type="PANTHER" id="PTHR43591:SF110">
    <property type="entry name" value="RHODANESE DOMAIN-CONTAINING PROTEIN"/>
    <property type="match status" value="1"/>
</dbReference>
<gene>
    <name evidence="2" type="ORF">BGW36DRAFT_382285</name>
</gene>
<protein>
    <submittedName>
        <fullName evidence="2">S-adenosyl-L-methionine-dependent methyltransferase</fullName>
    </submittedName>
</protein>
<proteinExistence type="predicted"/>
<dbReference type="RefSeq" id="XP_046070349.1">
    <property type="nucleotide sequence ID" value="XM_046216512.1"/>
</dbReference>
<evidence type="ECO:0000313" key="2">
    <source>
        <dbReference type="EMBL" id="KAH8695207.1"/>
    </source>
</evidence>
<organism evidence="2 3">
    <name type="scientific">Talaromyces proteolyticus</name>
    <dbReference type="NCBI Taxonomy" id="1131652"/>
    <lineage>
        <taxon>Eukaryota</taxon>
        <taxon>Fungi</taxon>
        <taxon>Dikarya</taxon>
        <taxon>Ascomycota</taxon>
        <taxon>Pezizomycotina</taxon>
        <taxon>Eurotiomycetes</taxon>
        <taxon>Eurotiomycetidae</taxon>
        <taxon>Eurotiales</taxon>
        <taxon>Trichocomaceae</taxon>
        <taxon>Talaromyces</taxon>
        <taxon>Talaromyces sect. Bacilispori</taxon>
    </lineage>
</organism>
<dbReference type="PANTHER" id="PTHR43591">
    <property type="entry name" value="METHYLTRANSFERASE"/>
    <property type="match status" value="1"/>
</dbReference>
<dbReference type="Pfam" id="PF13847">
    <property type="entry name" value="Methyltransf_31"/>
    <property type="match status" value="1"/>
</dbReference>
<keyword evidence="2" id="KW-0489">Methyltransferase</keyword>
<dbReference type="InterPro" id="IPR025714">
    <property type="entry name" value="Methyltranfer_dom"/>
</dbReference>
<comment type="caution">
    <text evidence="2">The sequence shown here is derived from an EMBL/GenBank/DDBJ whole genome shotgun (WGS) entry which is preliminary data.</text>
</comment>